<dbReference type="InterPro" id="IPR000504">
    <property type="entry name" value="RRM_dom"/>
</dbReference>
<accession>A0A060T3B8</accession>
<name>A0A060T3B8_BLAAD</name>
<dbReference type="Gene3D" id="3.30.70.330">
    <property type="match status" value="1"/>
</dbReference>
<gene>
    <name evidence="5" type="ORF">GNLVRS02_ARAD1C39336g</name>
</gene>
<dbReference type="InterPro" id="IPR035979">
    <property type="entry name" value="RBD_domain_sf"/>
</dbReference>
<dbReference type="AlphaFoldDB" id="A0A060T3B8"/>
<dbReference type="InterPro" id="IPR012677">
    <property type="entry name" value="Nucleotide-bd_a/b_plait_sf"/>
</dbReference>
<protein>
    <submittedName>
        <fullName evidence="5">ARAD1C39336p</fullName>
    </submittedName>
</protein>
<evidence type="ECO:0000256" key="2">
    <source>
        <dbReference type="PROSITE-ProRule" id="PRU00176"/>
    </source>
</evidence>
<feature type="region of interest" description="Disordered" evidence="3">
    <location>
        <begin position="1"/>
        <end position="43"/>
    </location>
</feature>
<reference evidence="5" key="2">
    <citation type="submission" date="2014-06" db="EMBL/GenBank/DDBJ databases">
        <title>The complete genome of Blastobotrys (Arxula) adeninivorans LS3 - a yeast of biotechnological interest.</title>
        <authorList>
            <person name="Kunze G."/>
            <person name="Gaillardin C."/>
            <person name="Czernicka M."/>
            <person name="Durrens P."/>
            <person name="Martin T."/>
            <person name="Boer E."/>
            <person name="Gabaldon T."/>
            <person name="Cruz J."/>
            <person name="Talla E."/>
            <person name="Marck C."/>
            <person name="Goffeau A."/>
            <person name="Barbe V."/>
            <person name="Baret P."/>
            <person name="Baronian K."/>
            <person name="Beier S."/>
            <person name="Bleykasten C."/>
            <person name="Bode R."/>
            <person name="Casaregola S."/>
            <person name="Despons L."/>
            <person name="Fairhead C."/>
            <person name="Giersberg M."/>
            <person name="Gierski P."/>
            <person name="Hahnel U."/>
            <person name="Hartmann A."/>
            <person name="Jankowska D."/>
            <person name="Jubin C."/>
            <person name="Jung P."/>
            <person name="Lafontaine I."/>
            <person name="Leh-Louis V."/>
            <person name="Lemaire M."/>
            <person name="Marcet-Houben M."/>
            <person name="Mascher M."/>
            <person name="Morel G."/>
            <person name="Richard G.-F."/>
            <person name="Riechen J."/>
            <person name="Sacerdot C."/>
            <person name="Sarkar A."/>
            <person name="Savel G."/>
            <person name="Schacherer J."/>
            <person name="Sherman D."/>
            <person name="Straub M.-L."/>
            <person name="Stein N."/>
            <person name="Thierry A."/>
            <person name="Trautwein-Schult A."/>
            <person name="Westhof E."/>
            <person name="Worch S."/>
            <person name="Dujon B."/>
            <person name="Souciet J.-L."/>
            <person name="Wincker P."/>
            <person name="Scholz U."/>
            <person name="Neuveglise N."/>
        </authorList>
    </citation>
    <scope>NUCLEOTIDE SEQUENCE</scope>
    <source>
        <strain evidence="5">LS3</strain>
    </source>
</reference>
<evidence type="ECO:0000259" key="4">
    <source>
        <dbReference type="PROSITE" id="PS50102"/>
    </source>
</evidence>
<dbReference type="PhylomeDB" id="A0A060T3B8"/>
<dbReference type="PROSITE" id="PS50102">
    <property type="entry name" value="RRM"/>
    <property type="match status" value="1"/>
</dbReference>
<feature type="compositionally biased region" description="Low complexity" evidence="3">
    <location>
        <begin position="34"/>
        <end position="43"/>
    </location>
</feature>
<dbReference type="Pfam" id="PF00076">
    <property type="entry name" value="RRM_1"/>
    <property type="match status" value="1"/>
</dbReference>
<sequence length="228" mass="24364">MSANLDKSLDDILSTKKTAGRRRVRGGVRKSQKKATSAKAAAKPKTASSKAIAAAVQSSLNPLAEMTNLAEKVIISNLEYFSHEVGPITRCQASYNAKGQSTGVVSITFKRPGDAAKAANKFNGMSIDDGARTMKVELIMDPTKKPLSARIKPRYVFHEDFQGSVNNANSSAPAKADKNKAAASTKADKPKPVAPKPKAKKSKRKGRPKKTVEELDAEMADYFGGDGK</sequence>
<dbReference type="InterPro" id="IPR051229">
    <property type="entry name" value="ALYREF_mRNA_export"/>
</dbReference>
<dbReference type="GO" id="GO:0003729">
    <property type="term" value="F:mRNA binding"/>
    <property type="evidence" value="ECO:0007669"/>
    <property type="project" value="TreeGrafter"/>
</dbReference>
<dbReference type="PANTHER" id="PTHR19965:SF35">
    <property type="entry name" value="RNA ANNEALING PROTEIN YRA1"/>
    <property type="match status" value="1"/>
</dbReference>
<feature type="compositionally biased region" description="Basic residues" evidence="3">
    <location>
        <begin position="18"/>
        <end position="33"/>
    </location>
</feature>
<dbReference type="EMBL" id="HG937693">
    <property type="protein sequence ID" value="CDP35605.1"/>
    <property type="molecule type" value="Genomic_DNA"/>
</dbReference>
<reference evidence="5" key="1">
    <citation type="submission" date="2014-02" db="EMBL/GenBank/DDBJ databases">
        <authorList>
            <person name="Genoscope - CEA"/>
        </authorList>
    </citation>
    <scope>NUCLEOTIDE SEQUENCE</scope>
    <source>
        <strain evidence="5">LS3</strain>
    </source>
</reference>
<dbReference type="PANTHER" id="PTHR19965">
    <property type="entry name" value="RNA AND EXPORT FACTOR BINDING PROTEIN"/>
    <property type="match status" value="1"/>
</dbReference>
<feature type="region of interest" description="Disordered" evidence="3">
    <location>
        <begin position="166"/>
        <end position="228"/>
    </location>
</feature>
<organism evidence="5">
    <name type="scientific">Blastobotrys adeninivorans</name>
    <name type="common">Yeast</name>
    <name type="synonym">Arxula adeninivorans</name>
    <dbReference type="NCBI Taxonomy" id="409370"/>
    <lineage>
        <taxon>Eukaryota</taxon>
        <taxon>Fungi</taxon>
        <taxon>Dikarya</taxon>
        <taxon>Ascomycota</taxon>
        <taxon>Saccharomycotina</taxon>
        <taxon>Dipodascomycetes</taxon>
        <taxon>Dipodascales</taxon>
        <taxon>Trichomonascaceae</taxon>
        <taxon>Blastobotrys</taxon>
    </lineage>
</organism>
<keyword evidence="1 2" id="KW-0694">RNA-binding</keyword>
<evidence type="ECO:0000313" key="5">
    <source>
        <dbReference type="EMBL" id="CDP35605.1"/>
    </source>
</evidence>
<feature type="compositionally biased region" description="Basic residues" evidence="3">
    <location>
        <begin position="197"/>
        <end position="209"/>
    </location>
</feature>
<feature type="domain" description="RRM" evidence="4">
    <location>
        <begin position="79"/>
        <end position="141"/>
    </location>
</feature>
<dbReference type="SMART" id="SM00360">
    <property type="entry name" value="RRM"/>
    <property type="match status" value="1"/>
</dbReference>
<dbReference type="GO" id="GO:0005634">
    <property type="term" value="C:nucleus"/>
    <property type="evidence" value="ECO:0007669"/>
    <property type="project" value="TreeGrafter"/>
</dbReference>
<evidence type="ECO:0000256" key="1">
    <source>
        <dbReference type="ARBA" id="ARBA00022884"/>
    </source>
</evidence>
<evidence type="ECO:0000256" key="3">
    <source>
        <dbReference type="SAM" id="MobiDB-lite"/>
    </source>
</evidence>
<feature type="compositionally biased region" description="Basic and acidic residues" evidence="3">
    <location>
        <begin position="175"/>
        <end position="191"/>
    </location>
</feature>
<proteinExistence type="predicted"/>
<dbReference type="SUPFAM" id="SSF54928">
    <property type="entry name" value="RNA-binding domain, RBD"/>
    <property type="match status" value="1"/>
</dbReference>